<organism evidence="2 3">
    <name type="scientific">Klebsormidium nitens</name>
    <name type="common">Green alga</name>
    <name type="synonym">Ulothrix nitens</name>
    <dbReference type="NCBI Taxonomy" id="105231"/>
    <lineage>
        <taxon>Eukaryota</taxon>
        <taxon>Viridiplantae</taxon>
        <taxon>Streptophyta</taxon>
        <taxon>Klebsormidiophyceae</taxon>
        <taxon>Klebsormidiales</taxon>
        <taxon>Klebsormidiaceae</taxon>
        <taxon>Klebsormidium</taxon>
    </lineage>
</organism>
<sequence>MAELPSRKVHPEDTSAAGGGGGDPPTPEQNLSPEDEIHAWLRYLLAQSPGKMPMDDIGQATYEGGVAEGYRQYLEKVRNNRLVITARTWASQPESQAYKDRQTAFQNNMLKKLRKTPNNLYKAYAAGPFEDMLPGERAPRGILSPAEVADRIRESNT</sequence>
<proteinExistence type="predicted"/>
<keyword evidence="3" id="KW-1185">Reference proteome</keyword>
<reference evidence="2 3" key="1">
    <citation type="journal article" date="2014" name="Nat. Commun.">
        <title>Klebsormidium flaccidum genome reveals primary factors for plant terrestrial adaptation.</title>
        <authorList>
            <person name="Hori K."/>
            <person name="Maruyama F."/>
            <person name="Fujisawa T."/>
            <person name="Togashi T."/>
            <person name="Yamamoto N."/>
            <person name="Seo M."/>
            <person name="Sato S."/>
            <person name="Yamada T."/>
            <person name="Mori H."/>
            <person name="Tajima N."/>
            <person name="Moriyama T."/>
            <person name="Ikeuchi M."/>
            <person name="Watanabe M."/>
            <person name="Wada H."/>
            <person name="Kobayashi K."/>
            <person name="Saito M."/>
            <person name="Masuda T."/>
            <person name="Sasaki-Sekimoto Y."/>
            <person name="Mashiguchi K."/>
            <person name="Awai K."/>
            <person name="Shimojima M."/>
            <person name="Masuda S."/>
            <person name="Iwai M."/>
            <person name="Nobusawa T."/>
            <person name="Narise T."/>
            <person name="Kondo S."/>
            <person name="Saito H."/>
            <person name="Sato R."/>
            <person name="Murakawa M."/>
            <person name="Ihara Y."/>
            <person name="Oshima-Yamada Y."/>
            <person name="Ohtaka K."/>
            <person name="Satoh M."/>
            <person name="Sonobe K."/>
            <person name="Ishii M."/>
            <person name="Ohtani R."/>
            <person name="Kanamori-Sato M."/>
            <person name="Honoki R."/>
            <person name="Miyazaki D."/>
            <person name="Mochizuki H."/>
            <person name="Umetsu J."/>
            <person name="Higashi K."/>
            <person name="Shibata D."/>
            <person name="Kamiya Y."/>
            <person name="Sato N."/>
            <person name="Nakamura Y."/>
            <person name="Tabata S."/>
            <person name="Ida S."/>
            <person name="Kurokawa K."/>
            <person name="Ohta H."/>
        </authorList>
    </citation>
    <scope>NUCLEOTIDE SEQUENCE [LARGE SCALE GENOMIC DNA]</scope>
    <source>
        <strain evidence="2 3">NIES-2285</strain>
    </source>
</reference>
<evidence type="ECO:0000256" key="1">
    <source>
        <dbReference type="SAM" id="MobiDB-lite"/>
    </source>
</evidence>
<dbReference type="EMBL" id="DF237457">
    <property type="protein sequence ID" value="GAQ89298.1"/>
    <property type="molecule type" value="Genomic_DNA"/>
</dbReference>
<protein>
    <submittedName>
        <fullName evidence="2">Uncharacterized protein</fullName>
    </submittedName>
</protein>
<gene>
    <name evidence="2" type="ORF">KFL_005080070</name>
</gene>
<dbReference type="AlphaFoldDB" id="A0A1Y1IMF5"/>
<dbReference type="Proteomes" id="UP000054558">
    <property type="component" value="Unassembled WGS sequence"/>
</dbReference>
<feature type="region of interest" description="Disordered" evidence="1">
    <location>
        <begin position="138"/>
        <end position="157"/>
    </location>
</feature>
<evidence type="ECO:0000313" key="3">
    <source>
        <dbReference type="Proteomes" id="UP000054558"/>
    </source>
</evidence>
<evidence type="ECO:0000313" key="2">
    <source>
        <dbReference type="EMBL" id="GAQ89298.1"/>
    </source>
</evidence>
<feature type="compositionally biased region" description="Basic and acidic residues" evidence="1">
    <location>
        <begin position="1"/>
        <end position="13"/>
    </location>
</feature>
<feature type="region of interest" description="Disordered" evidence="1">
    <location>
        <begin position="1"/>
        <end position="34"/>
    </location>
</feature>
<name>A0A1Y1IMF5_KLENI</name>
<feature type="compositionally biased region" description="Basic and acidic residues" evidence="1">
    <location>
        <begin position="148"/>
        <end position="157"/>
    </location>
</feature>
<accession>A0A1Y1IMF5</accession>